<keyword evidence="4" id="KW-1185">Reference proteome</keyword>
<dbReference type="PANTHER" id="PTHR42339:SF1">
    <property type="entry name" value="HISTONE H1"/>
    <property type="match status" value="1"/>
</dbReference>
<name>A0A1V9YVN0_9STRA</name>
<protein>
    <recommendedName>
        <fullName evidence="2">DUF7726 domain-containing protein</fullName>
    </recommendedName>
</protein>
<sequence length="185" mass="20925">MKAAPKRKATDGYSDSNKKTTVAKKAKAKETATGKKGAEQLAEIEAVQLPHKLLIILWRNNTVLQYNNGNNVSSVYCFVPIIINYDNCDVVRNNIIVYLARKEYTQGALAKRFKCSVGSIRKFLAMEGPREGSGSIVYKVAYFFVVEKLRILEDKPQSAKHLRIEQTKPEGYELERGSEFYARNN</sequence>
<organism evidence="3 4">
    <name type="scientific">Thraustotheca clavata</name>
    <dbReference type="NCBI Taxonomy" id="74557"/>
    <lineage>
        <taxon>Eukaryota</taxon>
        <taxon>Sar</taxon>
        <taxon>Stramenopiles</taxon>
        <taxon>Oomycota</taxon>
        <taxon>Saprolegniomycetes</taxon>
        <taxon>Saprolegniales</taxon>
        <taxon>Achlyaceae</taxon>
        <taxon>Thraustotheca</taxon>
    </lineage>
</organism>
<gene>
    <name evidence="3" type="ORF">THRCLA_22620</name>
</gene>
<dbReference type="STRING" id="74557.A0A1V9YVN0"/>
<evidence type="ECO:0000259" key="2">
    <source>
        <dbReference type="Pfam" id="PF24852"/>
    </source>
</evidence>
<proteinExistence type="predicted"/>
<dbReference type="OrthoDB" id="78475at2759"/>
<feature type="domain" description="DUF7726" evidence="2">
    <location>
        <begin position="84"/>
        <end position="148"/>
    </location>
</feature>
<reference evidence="3 4" key="1">
    <citation type="journal article" date="2014" name="Genome Biol. Evol.">
        <title>The secreted proteins of Achlya hypogyna and Thraustotheca clavata identify the ancestral oomycete secretome and reveal gene acquisitions by horizontal gene transfer.</title>
        <authorList>
            <person name="Misner I."/>
            <person name="Blouin N."/>
            <person name="Leonard G."/>
            <person name="Richards T.A."/>
            <person name="Lane C.E."/>
        </authorList>
    </citation>
    <scope>NUCLEOTIDE SEQUENCE [LARGE SCALE GENOMIC DNA]</scope>
    <source>
        <strain evidence="3 4">ATCC 34112</strain>
    </source>
</reference>
<evidence type="ECO:0000313" key="4">
    <source>
        <dbReference type="Proteomes" id="UP000243217"/>
    </source>
</evidence>
<dbReference type="Proteomes" id="UP000243217">
    <property type="component" value="Unassembled WGS sequence"/>
</dbReference>
<dbReference type="InterPro" id="IPR056143">
    <property type="entry name" value="DUF7726"/>
</dbReference>
<evidence type="ECO:0000256" key="1">
    <source>
        <dbReference type="SAM" id="MobiDB-lite"/>
    </source>
</evidence>
<dbReference type="EMBL" id="JNBS01002635">
    <property type="protein sequence ID" value="OQR89894.1"/>
    <property type="molecule type" value="Genomic_DNA"/>
</dbReference>
<dbReference type="Pfam" id="PF24852">
    <property type="entry name" value="DUF7726"/>
    <property type="match status" value="1"/>
</dbReference>
<feature type="region of interest" description="Disordered" evidence="1">
    <location>
        <begin position="1"/>
        <end position="31"/>
    </location>
</feature>
<evidence type="ECO:0000313" key="3">
    <source>
        <dbReference type="EMBL" id="OQR89894.1"/>
    </source>
</evidence>
<dbReference type="PANTHER" id="PTHR42339">
    <property type="entry name" value="HISTONE H1"/>
    <property type="match status" value="1"/>
</dbReference>
<accession>A0A1V9YVN0</accession>
<comment type="caution">
    <text evidence="3">The sequence shown here is derived from an EMBL/GenBank/DDBJ whole genome shotgun (WGS) entry which is preliminary data.</text>
</comment>
<dbReference type="AlphaFoldDB" id="A0A1V9YVN0"/>